<feature type="domain" description="HTH marR-type" evidence="4">
    <location>
        <begin position="4"/>
        <end position="134"/>
    </location>
</feature>
<dbReference type="PROSITE" id="PS01117">
    <property type="entry name" value="HTH_MARR_1"/>
    <property type="match status" value="1"/>
</dbReference>
<reference evidence="6" key="1">
    <citation type="submission" date="2018-09" db="EMBL/GenBank/DDBJ databases">
        <title>Acidovorax cavernicola nov. sp. isolated from Gruta de las Maravillas (Aracena, Spain).</title>
        <authorList>
            <person name="Jurado V."/>
            <person name="Gutierrez-Patricio S."/>
            <person name="Gonzalez-Pimentel J.L."/>
            <person name="Miller A.Z."/>
            <person name="Laiz L."/>
            <person name="Saiz-Jimenez C."/>
        </authorList>
    </citation>
    <scope>NUCLEOTIDE SEQUENCE [LARGE SCALE GENOMIC DNA]</scope>
    <source>
        <strain evidence="6">1011MAR3C25</strain>
    </source>
</reference>
<organism evidence="5 6">
    <name type="scientific">Paracoccus onubensis</name>
    <dbReference type="NCBI Taxonomy" id="1675788"/>
    <lineage>
        <taxon>Bacteria</taxon>
        <taxon>Pseudomonadati</taxon>
        <taxon>Pseudomonadota</taxon>
        <taxon>Alphaproteobacteria</taxon>
        <taxon>Rhodobacterales</taxon>
        <taxon>Paracoccaceae</taxon>
        <taxon>Paracoccus</taxon>
    </lineage>
</organism>
<dbReference type="PROSITE" id="PS50995">
    <property type="entry name" value="HTH_MARR_2"/>
    <property type="match status" value="1"/>
</dbReference>
<dbReference type="PRINTS" id="PR00598">
    <property type="entry name" value="HTHMARR"/>
</dbReference>
<dbReference type="CDD" id="cd00090">
    <property type="entry name" value="HTH_ARSR"/>
    <property type="match status" value="1"/>
</dbReference>
<dbReference type="Gene3D" id="1.10.10.10">
    <property type="entry name" value="Winged helix-like DNA-binding domain superfamily/Winged helix DNA-binding domain"/>
    <property type="match status" value="1"/>
</dbReference>
<dbReference type="SMART" id="SM00347">
    <property type="entry name" value="HTH_MARR"/>
    <property type="match status" value="1"/>
</dbReference>
<evidence type="ECO:0000313" key="5">
    <source>
        <dbReference type="EMBL" id="RJE82495.1"/>
    </source>
</evidence>
<evidence type="ECO:0000256" key="2">
    <source>
        <dbReference type="ARBA" id="ARBA00023125"/>
    </source>
</evidence>
<keyword evidence="6" id="KW-1185">Reference proteome</keyword>
<proteinExistence type="predicted"/>
<dbReference type="AlphaFoldDB" id="A0A418SNH3"/>
<comment type="caution">
    <text evidence="5">The sequence shown here is derived from an EMBL/GenBank/DDBJ whole genome shotgun (WGS) entry which is preliminary data.</text>
</comment>
<dbReference type="EMBL" id="QZCG01000015">
    <property type="protein sequence ID" value="RJE82495.1"/>
    <property type="molecule type" value="Genomic_DNA"/>
</dbReference>
<keyword evidence="2" id="KW-0238">DNA-binding</keyword>
<gene>
    <name evidence="5" type="ORF">D3P04_19155</name>
</gene>
<dbReference type="OrthoDB" id="8452803at2"/>
<dbReference type="InterPro" id="IPR036390">
    <property type="entry name" value="WH_DNA-bd_sf"/>
</dbReference>
<dbReference type="GO" id="GO:0003700">
    <property type="term" value="F:DNA-binding transcription factor activity"/>
    <property type="evidence" value="ECO:0007669"/>
    <property type="project" value="InterPro"/>
</dbReference>
<evidence type="ECO:0000256" key="1">
    <source>
        <dbReference type="ARBA" id="ARBA00023015"/>
    </source>
</evidence>
<protein>
    <submittedName>
        <fullName evidence="5">MarR family transcriptional regulator</fullName>
    </submittedName>
</protein>
<name>A0A418SNH3_9RHOB</name>
<evidence type="ECO:0000313" key="6">
    <source>
        <dbReference type="Proteomes" id="UP000284202"/>
    </source>
</evidence>
<accession>A0A418SNH3</accession>
<dbReference type="InterPro" id="IPR000835">
    <property type="entry name" value="HTH_MarR-typ"/>
</dbReference>
<dbReference type="PANTHER" id="PTHR42756">
    <property type="entry name" value="TRANSCRIPTIONAL REGULATOR, MARR"/>
    <property type="match status" value="1"/>
</dbReference>
<sequence length="142" mass="16170">MSTDPTIIDSLLQVMRLMRRHFDECVREMGLTMSRARVIVELARHDGMSQNDLARVMMIEPPTLKRQIDALEADGFVECRPAEDDGRKKVIFLSEKGRQSKVNEFSQSLRDDVLQDIDAADLATARQVLDQIAANIRKLADR</sequence>
<keyword evidence="3" id="KW-0804">Transcription</keyword>
<dbReference type="Pfam" id="PF01047">
    <property type="entry name" value="MarR"/>
    <property type="match status" value="1"/>
</dbReference>
<dbReference type="SUPFAM" id="SSF46785">
    <property type="entry name" value="Winged helix' DNA-binding domain"/>
    <property type="match status" value="1"/>
</dbReference>
<dbReference type="Proteomes" id="UP000284202">
    <property type="component" value="Unassembled WGS sequence"/>
</dbReference>
<dbReference type="InterPro" id="IPR011991">
    <property type="entry name" value="ArsR-like_HTH"/>
</dbReference>
<dbReference type="GO" id="GO:0003677">
    <property type="term" value="F:DNA binding"/>
    <property type="evidence" value="ECO:0007669"/>
    <property type="project" value="UniProtKB-KW"/>
</dbReference>
<dbReference type="RefSeq" id="WP_119751487.1">
    <property type="nucleotide sequence ID" value="NZ_JAUUTZ010000022.1"/>
</dbReference>
<dbReference type="PANTHER" id="PTHR42756:SF1">
    <property type="entry name" value="TRANSCRIPTIONAL REPRESSOR OF EMRAB OPERON"/>
    <property type="match status" value="1"/>
</dbReference>
<keyword evidence="1" id="KW-0805">Transcription regulation</keyword>
<evidence type="ECO:0000256" key="3">
    <source>
        <dbReference type="ARBA" id="ARBA00023163"/>
    </source>
</evidence>
<dbReference type="InterPro" id="IPR036388">
    <property type="entry name" value="WH-like_DNA-bd_sf"/>
</dbReference>
<dbReference type="InterPro" id="IPR023187">
    <property type="entry name" value="Tscrpt_reg_MarR-type_CS"/>
</dbReference>
<evidence type="ECO:0000259" key="4">
    <source>
        <dbReference type="PROSITE" id="PS50995"/>
    </source>
</evidence>